<dbReference type="AlphaFoldDB" id="A0A0B4XJB0"/>
<dbReference type="OrthoDB" id="5297568at2"/>
<gene>
    <name evidence="1" type="ORF">S7S_03545</name>
</gene>
<dbReference type="InterPro" id="IPR036768">
    <property type="entry name" value="PolIII_chi_sf"/>
</dbReference>
<dbReference type="PANTHER" id="PTHR38767">
    <property type="entry name" value="DNA POLYMERASE III SUBUNIT CHI"/>
    <property type="match status" value="1"/>
</dbReference>
<keyword evidence="2" id="KW-1185">Reference proteome</keyword>
<organism evidence="1 2">
    <name type="scientific">Isoalcanivorax pacificus W11-5</name>
    <dbReference type="NCBI Taxonomy" id="391936"/>
    <lineage>
        <taxon>Bacteria</taxon>
        <taxon>Pseudomonadati</taxon>
        <taxon>Pseudomonadota</taxon>
        <taxon>Gammaproteobacteria</taxon>
        <taxon>Oceanospirillales</taxon>
        <taxon>Alcanivoracaceae</taxon>
        <taxon>Isoalcanivorax</taxon>
    </lineage>
</organism>
<evidence type="ECO:0000313" key="1">
    <source>
        <dbReference type="EMBL" id="AJD47131.1"/>
    </source>
</evidence>
<sequence>MTEVLFYISNTPGIRASLAWRIAEKAWRQQRRVYIHTASEQEAQALDALFWEQPAGAFLPHALLSDDAAAGSPVVLGFGDDPGEHHDVLINLAQTVPDFYSRFTRVAEMICGEENQRASGRARWKFYRDRGYPVQDHRL</sequence>
<dbReference type="GO" id="GO:0032298">
    <property type="term" value="P:positive regulation of DNA-templated DNA replication initiation"/>
    <property type="evidence" value="ECO:0007669"/>
    <property type="project" value="TreeGrafter"/>
</dbReference>
<dbReference type="EMBL" id="CP004387">
    <property type="protein sequence ID" value="AJD47131.1"/>
    <property type="molecule type" value="Genomic_DNA"/>
</dbReference>
<dbReference type="SUPFAM" id="SSF102400">
    <property type="entry name" value="DNA polymerase III chi subunit"/>
    <property type="match status" value="1"/>
</dbReference>
<dbReference type="GO" id="GO:0006260">
    <property type="term" value="P:DNA replication"/>
    <property type="evidence" value="ECO:0007669"/>
    <property type="project" value="InterPro"/>
</dbReference>
<dbReference type="KEGG" id="apac:S7S_03545"/>
<accession>A0A0B4XJB0</accession>
<dbReference type="RefSeq" id="WP_008738227.1">
    <property type="nucleotide sequence ID" value="NZ_CP004387.1"/>
</dbReference>
<dbReference type="InterPro" id="IPR007459">
    <property type="entry name" value="DNA_pol3_chi"/>
</dbReference>
<evidence type="ECO:0000313" key="2">
    <source>
        <dbReference type="Proteomes" id="UP000006764"/>
    </source>
</evidence>
<dbReference type="HOGENOM" id="CLU_131584_2_1_6"/>
<dbReference type="Proteomes" id="UP000006764">
    <property type="component" value="Chromosome"/>
</dbReference>
<proteinExistence type="predicted"/>
<protein>
    <submittedName>
        <fullName evidence="1">DNA polymerase III subunit chi</fullName>
    </submittedName>
</protein>
<dbReference type="GO" id="GO:0003887">
    <property type="term" value="F:DNA-directed DNA polymerase activity"/>
    <property type="evidence" value="ECO:0007669"/>
    <property type="project" value="InterPro"/>
</dbReference>
<dbReference type="Gene3D" id="3.40.50.10110">
    <property type="entry name" value="DNA polymerase III subunit chi"/>
    <property type="match status" value="1"/>
</dbReference>
<reference evidence="1 2" key="1">
    <citation type="journal article" date="2012" name="J. Bacteriol.">
        <title>Genome sequence of an alkane-degrading bacterium, Alcanivorax pacificus type strain W11-5, isolated from deep sea sediment.</title>
        <authorList>
            <person name="Lai Q."/>
            <person name="Shao Z."/>
        </authorList>
    </citation>
    <scope>NUCLEOTIDE SEQUENCE [LARGE SCALE GENOMIC DNA]</scope>
    <source>
        <strain evidence="1 2">W11-5</strain>
    </source>
</reference>
<dbReference type="STRING" id="391936.S7S_03545"/>
<name>A0A0B4XJB0_9GAMM</name>
<dbReference type="Pfam" id="PF04364">
    <property type="entry name" value="DNA_pol3_chi"/>
    <property type="match status" value="1"/>
</dbReference>
<dbReference type="GO" id="GO:0003677">
    <property type="term" value="F:DNA binding"/>
    <property type="evidence" value="ECO:0007669"/>
    <property type="project" value="InterPro"/>
</dbReference>
<dbReference type="PANTHER" id="PTHR38767:SF1">
    <property type="entry name" value="DNA POLYMERASE III SUBUNIT CHI"/>
    <property type="match status" value="1"/>
</dbReference>